<accession>A0A8X6UXQ1</accession>
<dbReference type="Proteomes" id="UP000887159">
    <property type="component" value="Unassembled WGS sequence"/>
</dbReference>
<comment type="caution">
    <text evidence="1">The sequence shown here is derived from an EMBL/GenBank/DDBJ whole genome shotgun (WGS) entry which is preliminary data.</text>
</comment>
<dbReference type="AlphaFoldDB" id="A0A8X6UXQ1"/>
<evidence type="ECO:0000313" key="1">
    <source>
        <dbReference type="EMBL" id="GFX91693.1"/>
    </source>
</evidence>
<keyword evidence="2" id="KW-1185">Reference proteome</keyword>
<proteinExistence type="predicted"/>
<gene>
    <name evidence="1" type="ORF">TNCV_3682791</name>
</gene>
<name>A0A8X6UXQ1_TRICX</name>
<organism evidence="1 2">
    <name type="scientific">Trichonephila clavipes</name>
    <name type="common">Golden silk orbweaver</name>
    <name type="synonym">Nephila clavipes</name>
    <dbReference type="NCBI Taxonomy" id="2585209"/>
    <lineage>
        <taxon>Eukaryota</taxon>
        <taxon>Metazoa</taxon>
        <taxon>Ecdysozoa</taxon>
        <taxon>Arthropoda</taxon>
        <taxon>Chelicerata</taxon>
        <taxon>Arachnida</taxon>
        <taxon>Araneae</taxon>
        <taxon>Araneomorphae</taxon>
        <taxon>Entelegynae</taxon>
        <taxon>Araneoidea</taxon>
        <taxon>Nephilidae</taxon>
        <taxon>Trichonephila</taxon>
    </lineage>
</organism>
<protein>
    <submittedName>
        <fullName evidence="1">Uncharacterized protein</fullName>
    </submittedName>
</protein>
<dbReference type="EMBL" id="BMAU01021135">
    <property type="protein sequence ID" value="GFX91693.1"/>
    <property type="molecule type" value="Genomic_DNA"/>
</dbReference>
<sequence>MIEAPQTVCTEANIVASPRHCSIGMSTSSMPNDKTRYRKSITLYFQTDPGSARRKIIGVSVRKCIEQNARGLLAFDIIIRVLHLM</sequence>
<evidence type="ECO:0000313" key="2">
    <source>
        <dbReference type="Proteomes" id="UP000887159"/>
    </source>
</evidence>
<reference evidence="1" key="1">
    <citation type="submission" date="2020-08" db="EMBL/GenBank/DDBJ databases">
        <title>Multicomponent nature underlies the extraordinary mechanical properties of spider dragline silk.</title>
        <authorList>
            <person name="Kono N."/>
            <person name="Nakamura H."/>
            <person name="Mori M."/>
            <person name="Yoshida Y."/>
            <person name="Ohtoshi R."/>
            <person name="Malay A.D."/>
            <person name="Moran D.A.P."/>
            <person name="Tomita M."/>
            <person name="Numata K."/>
            <person name="Arakawa K."/>
        </authorList>
    </citation>
    <scope>NUCLEOTIDE SEQUENCE</scope>
</reference>